<dbReference type="InterPro" id="IPR029787">
    <property type="entry name" value="Nucleotide_cyclase"/>
</dbReference>
<dbReference type="NCBIfam" id="TIGR00254">
    <property type="entry name" value="GGDEF"/>
    <property type="match status" value="1"/>
</dbReference>
<dbReference type="GO" id="GO:0043709">
    <property type="term" value="P:cell adhesion involved in single-species biofilm formation"/>
    <property type="evidence" value="ECO:0007669"/>
    <property type="project" value="TreeGrafter"/>
</dbReference>
<evidence type="ECO:0000313" key="6">
    <source>
        <dbReference type="Proteomes" id="UP000295678"/>
    </source>
</evidence>
<dbReference type="EC" id="2.7.7.65" evidence="1"/>
<dbReference type="InterPro" id="IPR000160">
    <property type="entry name" value="GGDEF_dom"/>
</dbReference>
<name>A0A4R3ME82_9HYPH</name>
<dbReference type="SUPFAM" id="SSF55073">
    <property type="entry name" value="Nucleotide cyclase"/>
    <property type="match status" value="1"/>
</dbReference>
<dbReference type="InterPro" id="IPR050469">
    <property type="entry name" value="Diguanylate_Cyclase"/>
</dbReference>
<dbReference type="FunFam" id="3.30.70.270:FF:000001">
    <property type="entry name" value="Diguanylate cyclase domain protein"/>
    <property type="match status" value="1"/>
</dbReference>
<dbReference type="SMART" id="SM00267">
    <property type="entry name" value="GGDEF"/>
    <property type="match status" value="1"/>
</dbReference>
<dbReference type="GO" id="GO:1902201">
    <property type="term" value="P:negative regulation of bacterial-type flagellum-dependent cell motility"/>
    <property type="evidence" value="ECO:0007669"/>
    <property type="project" value="TreeGrafter"/>
</dbReference>
<dbReference type="PANTHER" id="PTHR45138">
    <property type="entry name" value="REGULATORY COMPONENTS OF SENSORY TRANSDUCTION SYSTEM"/>
    <property type="match status" value="1"/>
</dbReference>
<dbReference type="AlphaFoldDB" id="A0A4R3ME82"/>
<comment type="caution">
    <text evidence="5">The sequence shown here is derived from an EMBL/GenBank/DDBJ whole genome shotgun (WGS) entry which is preliminary data.</text>
</comment>
<evidence type="ECO:0000256" key="2">
    <source>
        <dbReference type="ARBA" id="ARBA00034247"/>
    </source>
</evidence>
<dbReference type="RefSeq" id="WP_132806072.1">
    <property type="nucleotide sequence ID" value="NZ_SMAK01000004.1"/>
</dbReference>
<dbReference type="PROSITE" id="PS50887">
    <property type="entry name" value="GGDEF"/>
    <property type="match status" value="1"/>
</dbReference>
<dbReference type="GO" id="GO:0005886">
    <property type="term" value="C:plasma membrane"/>
    <property type="evidence" value="ECO:0007669"/>
    <property type="project" value="TreeGrafter"/>
</dbReference>
<gene>
    <name evidence="5" type="ORF">EDC22_10460</name>
</gene>
<dbReference type="CDD" id="cd01949">
    <property type="entry name" value="GGDEF"/>
    <property type="match status" value="1"/>
</dbReference>
<evidence type="ECO:0000256" key="3">
    <source>
        <dbReference type="SAM" id="Coils"/>
    </source>
</evidence>
<dbReference type="PANTHER" id="PTHR45138:SF9">
    <property type="entry name" value="DIGUANYLATE CYCLASE DGCM-RELATED"/>
    <property type="match status" value="1"/>
</dbReference>
<dbReference type="Gene3D" id="3.30.70.270">
    <property type="match status" value="1"/>
</dbReference>
<evidence type="ECO:0000313" key="5">
    <source>
        <dbReference type="EMBL" id="TCT11303.1"/>
    </source>
</evidence>
<protein>
    <recommendedName>
        <fullName evidence="1">diguanylate cyclase</fullName>
        <ecNumber evidence="1">2.7.7.65</ecNumber>
    </recommendedName>
</protein>
<dbReference type="InterPro" id="IPR043128">
    <property type="entry name" value="Rev_trsase/Diguanyl_cyclase"/>
</dbReference>
<evidence type="ECO:0000259" key="4">
    <source>
        <dbReference type="PROSITE" id="PS50887"/>
    </source>
</evidence>
<keyword evidence="6" id="KW-1185">Reference proteome</keyword>
<organism evidence="5 6">
    <name type="scientific">Tepidamorphus gemmatus</name>
    <dbReference type="NCBI Taxonomy" id="747076"/>
    <lineage>
        <taxon>Bacteria</taxon>
        <taxon>Pseudomonadati</taxon>
        <taxon>Pseudomonadota</taxon>
        <taxon>Alphaproteobacteria</taxon>
        <taxon>Hyphomicrobiales</taxon>
        <taxon>Tepidamorphaceae</taxon>
        <taxon>Tepidamorphus</taxon>
    </lineage>
</organism>
<dbReference type="GO" id="GO:0052621">
    <property type="term" value="F:diguanylate cyclase activity"/>
    <property type="evidence" value="ECO:0007669"/>
    <property type="project" value="UniProtKB-EC"/>
</dbReference>
<dbReference type="Proteomes" id="UP000295678">
    <property type="component" value="Unassembled WGS sequence"/>
</dbReference>
<feature type="coiled-coil region" evidence="3">
    <location>
        <begin position="149"/>
        <end position="176"/>
    </location>
</feature>
<sequence>MTRTDEFERSIAYGEAALTYLKGNRTPAYPRNYELWYVYAAGFNRELNKAVNEALKRLGHLPEELTQRFYDEFLSPVRLSDRVGEVSTRVSRELDQIINLLEESGGNAESYGASLRSAADILGSAGTKQQIRTALEKVIAATVSMERYNSALEKQLKESRVQITELQESLEAIRYESLTDQLTGLANRKHFDQSLERAIDVAARRGEPLSLVLCDIDHFKKFNDTYGHQTGDQVLRLVGAAIKSTVKGRDLAARYGGEEFGIILPNTSLEAGVTVANQIRSAVMAKELIKRSTGESLGRITMSAGVATLRPLESRDSLIERADACLYASKHNGRNRVTSEAELDPSTSSAVA</sequence>
<feature type="domain" description="GGDEF" evidence="4">
    <location>
        <begin position="207"/>
        <end position="342"/>
    </location>
</feature>
<reference evidence="5 6" key="1">
    <citation type="submission" date="2019-03" db="EMBL/GenBank/DDBJ databases">
        <title>Genomic Encyclopedia of Type Strains, Phase IV (KMG-IV): sequencing the most valuable type-strain genomes for metagenomic binning, comparative biology and taxonomic classification.</title>
        <authorList>
            <person name="Goeker M."/>
        </authorList>
    </citation>
    <scope>NUCLEOTIDE SEQUENCE [LARGE SCALE GENOMIC DNA]</scope>
    <source>
        <strain evidence="5 6">DSM 19345</strain>
    </source>
</reference>
<dbReference type="EMBL" id="SMAK01000004">
    <property type="protein sequence ID" value="TCT11303.1"/>
    <property type="molecule type" value="Genomic_DNA"/>
</dbReference>
<evidence type="ECO:0000256" key="1">
    <source>
        <dbReference type="ARBA" id="ARBA00012528"/>
    </source>
</evidence>
<proteinExistence type="predicted"/>
<comment type="catalytic activity">
    <reaction evidence="2">
        <text>2 GTP = 3',3'-c-di-GMP + 2 diphosphate</text>
        <dbReference type="Rhea" id="RHEA:24898"/>
        <dbReference type="ChEBI" id="CHEBI:33019"/>
        <dbReference type="ChEBI" id="CHEBI:37565"/>
        <dbReference type="ChEBI" id="CHEBI:58805"/>
        <dbReference type="EC" id="2.7.7.65"/>
    </reaction>
</comment>
<dbReference type="OrthoDB" id="9812260at2"/>
<keyword evidence="3" id="KW-0175">Coiled coil</keyword>
<dbReference type="Pfam" id="PF00990">
    <property type="entry name" value="GGDEF"/>
    <property type="match status" value="1"/>
</dbReference>
<accession>A0A4R3ME82</accession>